<protein>
    <recommendedName>
        <fullName evidence="4">Serine/threonine specific protein phosphatases domain-containing protein</fullName>
    </recommendedName>
</protein>
<dbReference type="PANTHER" id="PTHR45668">
    <property type="entry name" value="SERINE/THREONINE-PROTEIN PHOSPHATASE 5-RELATED"/>
    <property type="match status" value="1"/>
</dbReference>
<evidence type="ECO:0000256" key="1">
    <source>
        <dbReference type="ARBA" id="ARBA00001936"/>
    </source>
</evidence>
<dbReference type="Gene3D" id="3.60.21.10">
    <property type="match status" value="1"/>
</dbReference>
<dbReference type="SUPFAM" id="SSF56300">
    <property type="entry name" value="Metallo-dependent phosphatases"/>
    <property type="match status" value="1"/>
</dbReference>
<dbReference type="SMART" id="SM00156">
    <property type="entry name" value="PP2Ac"/>
    <property type="match status" value="1"/>
</dbReference>
<proteinExistence type="predicted"/>
<accession>A0A0V8RU06</accession>
<dbReference type="PRINTS" id="PR00114">
    <property type="entry name" value="STPHPHTASE"/>
</dbReference>
<evidence type="ECO:0000259" key="4">
    <source>
        <dbReference type="PROSITE" id="PS00125"/>
    </source>
</evidence>
<dbReference type="InterPro" id="IPR006186">
    <property type="entry name" value="Ser/Thr-sp_prot-phosphatase"/>
</dbReference>
<reference evidence="5 6" key="1">
    <citation type="submission" date="2015-11" db="EMBL/GenBank/DDBJ databases">
        <title>Genome sequence of Pyrodictium occultum PL-19, a marine hyperthermophilic archaeon isolated from Volcano, Italy.</title>
        <authorList>
            <person name="Utturkar S."/>
            <person name="Huber H."/>
            <person name="Leptihn S."/>
            <person name="Brown S."/>
            <person name="Stetter K.O."/>
            <person name="Podar M."/>
        </authorList>
    </citation>
    <scope>NUCLEOTIDE SEQUENCE [LARGE SCALE GENOMIC DNA]</scope>
    <source>
        <strain evidence="5 6">PL-19</strain>
    </source>
</reference>
<feature type="domain" description="Serine/threonine specific protein phosphatases" evidence="4">
    <location>
        <begin position="84"/>
        <end position="89"/>
    </location>
</feature>
<dbReference type="AlphaFoldDB" id="A0A0V8RU06"/>
<keyword evidence="3" id="KW-0464">Manganese</keyword>
<gene>
    <name evidence="5" type="ORF">CF15_01530</name>
</gene>
<dbReference type="GO" id="GO:0016787">
    <property type="term" value="F:hydrolase activity"/>
    <property type="evidence" value="ECO:0007669"/>
    <property type="project" value="InterPro"/>
</dbReference>
<dbReference type="EMBL" id="LNTB01000001">
    <property type="protein sequence ID" value="KSW11545.1"/>
    <property type="molecule type" value="Genomic_DNA"/>
</dbReference>
<dbReference type="InterPro" id="IPR004843">
    <property type="entry name" value="Calcineurin-like_PHP"/>
</dbReference>
<evidence type="ECO:0000256" key="2">
    <source>
        <dbReference type="ARBA" id="ARBA00022723"/>
    </source>
</evidence>
<dbReference type="GO" id="GO:0046872">
    <property type="term" value="F:metal ion binding"/>
    <property type="evidence" value="ECO:0007669"/>
    <property type="project" value="UniProtKB-KW"/>
</dbReference>
<evidence type="ECO:0000313" key="6">
    <source>
        <dbReference type="Proteomes" id="UP000053352"/>
    </source>
</evidence>
<name>A0A0V8RU06_PYROC</name>
<comment type="caution">
    <text evidence="5">The sequence shown here is derived from an EMBL/GenBank/DDBJ whole genome shotgun (WGS) entry which is preliminary data.</text>
</comment>
<evidence type="ECO:0000256" key="3">
    <source>
        <dbReference type="ARBA" id="ARBA00023211"/>
    </source>
</evidence>
<dbReference type="CDD" id="cd00144">
    <property type="entry name" value="MPP_PPP_family"/>
    <property type="match status" value="1"/>
</dbReference>
<organism evidence="5 6">
    <name type="scientific">Pyrodictium occultum</name>
    <dbReference type="NCBI Taxonomy" id="2309"/>
    <lineage>
        <taxon>Archaea</taxon>
        <taxon>Thermoproteota</taxon>
        <taxon>Thermoprotei</taxon>
        <taxon>Desulfurococcales</taxon>
        <taxon>Pyrodictiaceae</taxon>
        <taxon>Pyrodictium</taxon>
    </lineage>
</organism>
<dbReference type="PANTHER" id="PTHR45668:SF9">
    <property type="entry name" value="SERINE_THREONINE-PROTEIN PHOSPHATASE 7"/>
    <property type="match status" value="1"/>
</dbReference>
<keyword evidence="6" id="KW-1185">Reference proteome</keyword>
<dbReference type="InterPro" id="IPR029052">
    <property type="entry name" value="Metallo-depent_PP-like"/>
</dbReference>
<dbReference type="Pfam" id="PF00149">
    <property type="entry name" value="Metallophos"/>
    <property type="match status" value="1"/>
</dbReference>
<dbReference type="STRING" id="2309.CF15_01530"/>
<dbReference type="Proteomes" id="UP000053352">
    <property type="component" value="Unassembled WGS sequence"/>
</dbReference>
<sequence length="292" mass="32487">MEDAAGLLASRGPVVEVEAGRILVVGDTHGYPEVSEWALRLADKHGAEAVVFLGDYVDRGPWSVENLELLLERMLAEPGRLLLLRGNHESLEMNRYYGFLEEYYSKLGPGRLAPLRRLYSCLPYAARSRGVLLLHGGVPCRECSGGPEEPVSLEELAERLSRLHCRPELDEWSDSLAAQLLWNDPRGDLEWFAPSIRGPGVYYYGRLAWTSFLRANGLSLLVRAHEAVDAHAVWTREGRLLKGVGHGERMGMRELEGSVVTVFSSLYHGAGAGALLIDQEGEFLEFLRYPEG</sequence>
<dbReference type="InterPro" id="IPR051134">
    <property type="entry name" value="PPP_phosphatase"/>
</dbReference>
<keyword evidence="2" id="KW-0479">Metal-binding</keyword>
<dbReference type="PROSITE" id="PS00125">
    <property type="entry name" value="SER_THR_PHOSPHATASE"/>
    <property type="match status" value="1"/>
</dbReference>
<evidence type="ECO:0000313" key="5">
    <source>
        <dbReference type="EMBL" id="KSW11545.1"/>
    </source>
</evidence>
<comment type="cofactor">
    <cofactor evidence="1">
        <name>Mn(2+)</name>
        <dbReference type="ChEBI" id="CHEBI:29035"/>
    </cofactor>
</comment>